<evidence type="ECO:0000256" key="1">
    <source>
        <dbReference type="SAM" id="Phobius"/>
    </source>
</evidence>
<comment type="caution">
    <text evidence="2">The sequence shown here is derived from an EMBL/GenBank/DDBJ whole genome shotgun (WGS) entry which is preliminary data.</text>
</comment>
<keyword evidence="1" id="KW-0812">Transmembrane</keyword>
<name>A0AA86N4D7_9EUKA</name>
<keyword evidence="4" id="KW-1185">Reference proteome</keyword>
<dbReference type="EMBL" id="CAXDID020000038">
    <property type="protein sequence ID" value="CAL5998283.1"/>
    <property type="molecule type" value="Genomic_DNA"/>
</dbReference>
<dbReference type="AlphaFoldDB" id="A0AA86N4D7"/>
<keyword evidence="1" id="KW-1133">Transmembrane helix</keyword>
<dbReference type="EMBL" id="CATOUU010000003">
    <property type="protein sequence ID" value="CAI9912561.1"/>
    <property type="molecule type" value="Genomic_DNA"/>
</dbReference>
<feature type="transmembrane region" description="Helical" evidence="1">
    <location>
        <begin position="12"/>
        <end position="29"/>
    </location>
</feature>
<gene>
    <name evidence="3" type="ORF">HINF_LOCUS15656</name>
    <name evidence="2" type="ORF">HINF_LOCUS206</name>
</gene>
<evidence type="ECO:0000313" key="2">
    <source>
        <dbReference type="EMBL" id="CAI9912561.1"/>
    </source>
</evidence>
<accession>A0AA86N4D7</accession>
<evidence type="ECO:0000313" key="4">
    <source>
        <dbReference type="Proteomes" id="UP001642409"/>
    </source>
</evidence>
<reference evidence="3 4" key="2">
    <citation type="submission" date="2024-07" db="EMBL/GenBank/DDBJ databases">
        <authorList>
            <person name="Akdeniz Z."/>
        </authorList>
    </citation>
    <scope>NUCLEOTIDE SEQUENCE [LARGE SCALE GENOMIC DNA]</scope>
</reference>
<evidence type="ECO:0000313" key="3">
    <source>
        <dbReference type="EMBL" id="CAL5998283.1"/>
    </source>
</evidence>
<dbReference type="Proteomes" id="UP001642409">
    <property type="component" value="Unassembled WGS sequence"/>
</dbReference>
<organism evidence="2">
    <name type="scientific">Hexamita inflata</name>
    <dbReference type="NCBI Taxonomy" id="28002"/>
    <lineage>
        <taxon>Eukaryota</taxon>
        <taxon>Metamonada</taxon>
        <taxon>Diplomonadida</taxon>
        <taxon>Hexamitidae</taxon>
        <taxon>Hexamitinae</taxon>
        <taxon>Hexamita</taxon>
    </lineage>
</organism>
<sequence>MSNIEDSDIQGLVIISGIGSIIAIIIVSVRECKKKEMKQQQLEQQDTLVTTDITVPKIQTASEFKQLCPVDIIPIYPENNPNCNIEVQNNLQIQFDMII</sequence>
<reference evidence="2" key="1">
    <citation type="submission" date="2023-06" db="EMBL/GenBank/DDBJ databases">
        <authorList>
            <person name="Kurt Z."/>
        </authorList>
    </citation>
    <scope>NUCLEOTIDE SEQUENCE</scope>
</reference>
<keyword evidence="1" id="KW-0472">Membrane</keyword>
<protein>
    <submittedName>
        <fullName evidence="3">Hypothetical_protein</fullName>
    </submittedName>
</protein>
<proteinExistence type="predicted"/>